<dbReference type="Proteomes" id="UP000037600">
    <property type="component" value="Unassembled WGS sequence"/>
</dbReference>
<sequence length="298" mass="33438">MIKTLISSLCISFTLLLLFFIFHSSNVSNSDNLVQVNQQQTTQTNLDSGVINTHIAFPTFINAKPDATSDLTHLLSNVKLRALNRNKLKQALKANPEQLLDYIKNNPNIDEFEQRIILDVVYQFSDQYREQVGLEMMYAKNPIYRSAGYQLLASAGSEDETLTSYYIGLVTEASYTETDIDVLTDIMTIYHTQTISDEVKPKVISRLSPLLAHQNTNLQIEALKALLNVTDLVTSTPYIVENLAAQDTSKLAQTIDILYSISTPPAKLAEELEILSQSELSTPEIKQAALAVIQHWQR</sequence>
<protein>
    <recommendedName>
        <fullName evidence="3">HEAT repeat-containing protein</fullName>
    </recommendedName>
</protein>
<dbReference type="OrthoDB" id="9850249at2"/>
<organism evidence="1 2">
    <name type="scientific">Catenovulum maritimum</name>
    <dbReference type="NCBI Taxonomy" id="1513271"/>
    <lineage>
        <taxon>Bacteria</taxon>
        <taxon>Pseudomonadati</taxon>
        <taxon>Pseudomonadota</taxon>
        <taxon>Gammaproteobacteria</taxon>
        <taxon>Alteromonadales</taxon>
        <taxon>Alteromonadaceae</taxon>
        <taxon>Catenovulum</taxon>
    </lineage>
</organism>
<evidence type="ECO:0008006" key="3">
    <source>
        <dbReference type="Google" id="ProtNLM"/>
    </source>
</evidence>
<accession>A0A0J8GV66</accession>
<gene>
    <name evidence="1" type="ORF">XM47_14015</name>
</gene>
<comment type="caution">
    <text evidence="1">The sequence shown here is derived from an EMBL/GenBank/DDBJ whole genome shotgun (WGS) entry which is preliminary data.</text>
</comment>
<name>A0A0J8GV66_9ALTE</name>
<evidence type="ECO:0000313" key="1">
    <source>
        <dbReference type="EMBL" id="KMT64563.1"/>
    </source>
</evidence>
<dbReference type="InterPro" id="IPR016024">
    <property type="entry name" value="ARM-type_fold"/>
</dbReference>
<evidence type="ECO:0000313" key="2">
    <source>
        <dbReference type="Proteomes" id="UP000037600"/>
    </source>
</evidence>
<dbReference type="AlphaFoldDB" id="A0A0J8GV66"/>
<reference evidence="1 2" key="1">
    <citation type="submission" date="2015-04" db="EMBL/GenBank/DDBJ databases">
        <title>Draft Genome Sequence of the Novel Agar-Digesting Marine Bacterium Q1.</title>
        <authorList>
            <person name="Li Y."/>
            <person name="Li D."/>
            <person name="Chen G."/>
            <person name="Du Z."/>
        </authorList>
    </citation>
    <scope>NUCLEOTIDE SEQUENCE [LARGE SCALE GENOMIC DNA]</scope>
    <source>
        <strain evidence="1 2">Q1</strain>
    </source>
</reference>
<proteinExistence type="predicted"/>
<dbReference type="EMBL" id="LAZL01000023">
    <property type="protein sequence ID" value="KMT64563.1"/>
    <property type="molecule type" value="Genomic_DNA"/>
</dbReference>
<dbReference type="SUPFAM" id="SSF48371">
    <property type="entry name" value="ARM repeat"/>
    <property type="match status" value="1"/>
</dbReference>
<dbReference type="RefSeq" id="WP_048693737.1">
    <property type="nucleotide sequence ID" value="NZ_KQ130496.1"/>
</dbReference>
<keyword evidence="2" id="KW-1185">Reference proteome</keyword>